<gene>
    <name evidence="2" type="ORF">PS631_01324</name>
</gene>
<dbReference type="Gene3D" id="1.10.30.50">
    <property type="match status" value="1"/>
</dbReference>
<evidence type="ECO:0000259" key="1">
    <source>
        <dbReference type="SMART" id="SM00507"/>
    </source>
</evidence>
<dbReference type="GO" id="GO:0008270">
    <property type="term" value="F:zinc ion binding"/>
    <property type="evidence" value="ECO:0007669"/>
    <property type="project" value="InterPro"/>
</dbReference>
<evidence type="ECO:0000313" key="2">
    <source>
        <dbReference type="EMBL" id="VVM61684.1"/>
    </source>
</evidence>
<dbReference type="Proteomes" id="UP000399692">
    <property type="component" value="Unassembled WGS sequence"/>
</dbReference>
<dbReference type="SMART" id="SM00507">
    <property type="entry name" value="HNHc"/>
    <property type="match status" value="1"/>
</dbReference>
<feature type="domain" description="HNH nuclease" evidence="1">
    <location>
        <begin position="300"/>
        <end position="364"/>
    </location>
</feature>
<evidence type="ECO:0000313" key="3">
    <source>
        <dbReference type="Proteomes" id="UP000399692"/>
    </source>
</evidence>
<name>A0A5E6R8T2_PSEFL</name>
<sequence>MSMTAAEDEVFTAFLRDKASEIQDAVNYRPNDFLKMLGLMGGYQTAMSLLAKPRVSEGFTRLYLERRLDLSVEALILESLWAGFFDEHLLSSAEERLNQVGYKVVRQKSSLEAFHNSPSKITEVKDEVTADGSGVSNPLFDVGGEYARSDLFTLLGFDPHPSGGKWFNGHVEHLGNHFLFCNIGVVGRTGHDYDNHFAGDQLVWYARNGSRLGQPSISKLLSQDGTVFIFYRNTDRDPFIFAGEAYPVEVVDAADSLPVKVVWGFVSQDYKRAERDLDSSSIVEGAVSVRAIKVYERDRGARLKCISHWGWQCFVCGFDFQKVYGGLGKDFIHVHHLQPISEMGGEYHLDPVQDLRPVCPNCHAMLHRSVPVLTVEELKSQMHLASL</sequence>
<accession>A0A5E6R8T2</accession>
<organism evidence="2 3">
    <name type="scientific">Pseudomonas fluorescens</name>
    <dbReference type="NCBI Taxonomy" id="294"/>
    <lineage>
        <taxon>Bacteria</taxon>
        <taxon>Pseudomonadati</taxon>
        <taxon>Pseudomonadota</taxon>
        <taxon>Gammaproteobacteria</taxon>
        <taxon>Pseudomonadales</taxon>
        <taxon>Pseudomonadaceae</taxon>
        <taxon>Pseudomonas</taxon>
    </lineage>
</organism>
<protein>
    <recommendedName>
        <fullName evidence="1">HNH nuclease domain-containing protein</fullName>
    </recommendedName>
</protein>
<proteinExistence type="predicted"/>
<reference evidence="2 3" key="1">
    <citation type="submission" date="2019-09" db="EMBL/GenBank/DDBJ databases">
        <authorList>
            <person name="Chandra G."/>
            <person name="Truman W A."/>
        </authorList>
    </citation>
    <scope>NUCLEOTIDE SEQUENCE [LARGE SCALE GENOMIC DNA]</scope>
    <source>
        <strain evidence="2">PS631</strain>
    </source>
</reference>
<dbReference type="InterPro" id="IPR002711">
    <property type="entry name" value="HNH"/>
</dbReference>
<dbReference type="Pfam" id="PF01844">
    <property type="entry name" value="HNH"/>
    <property type="match status" value="1"/>
</dbReference>
<dbReference type="AlphaFoldDB" id="A0A5E6R8T2"/>
<dbReference type="RefSeq" id="WP_224786387.1">
    <property type="nucleotide sequence ID" value="NZ_CABVHF010000002.1"/>
</dbReference>
<dbReference type="GO" id="GO:0003676">
    <property type="term" value="F:nucleic acid binding"/>
    <property type="evidence" value="ECO:0007669"/>
    <property type="project" value="InterPro"/>
</dbReference>
<dbReference type="EMBL" id="CABVHF010000002">
    <property type="protein sequence ID" value="VVM61684.1"/>
    <property type="molecule type" value="Genomic_DNA"/>
</dbReference>
<dbReference type="GO" id="GO:0004519">
    <property type="term" value="F:endonuclease activity"/>
    <property type="evidence" value="ECO:0007669"/>
    <property type="project" value="InterPro"/>
</dbReference>
<dbReference type="CDD" id="cd00085">
    <property type="entry name" value="HNHc"/>
    <property type="match status" value="1"/>
</dbReference>
<dbReference type="InterPro" id="IPR003615">
    <property type="entry name" value="HNH_nuc"/>
</dbReference>